<dbReference type="Proteomes" id="UP000002748">
    <property type="component" value="Unassembled WGS sequence"/>
</dbReference>
<dbReference type="SUPFAM" id="SSF48371">
    <property type="entry name" value="ARM repeat"/>
    <property type="match status" value="1"/>
</dbReference>
<dbReference type="InterPro" id="IPR040144">
    <property type="entry name" value="RAP1GDS1"/>
</dbReference>
<dbReference type="EMBL" id="ALBS01000035">
    <property type="protein sequence ID" value="EJT52079.1"/>
    <property type="molecule type" value="Genomic_DNA"/>
</dbReference>
<reference evidence="1 2" key="1">
    <citation type="journal article" date="2012" name="Eukaryot. Cell">
        <title>Draft genome sequence of CBS 2479, the standard type strain of Trichosporon asahii.</title>
        <authorList>
            <person name="Yang R.Y."/>
            <person name="Li H.T."/>
            <person name="Zhu H."/>
            <person name="Zhou G.P."/>
            <person name="Wang M."/>
            <person name="Wang L."/>
        </authorList>
    </citation>
    <scope>NUCLEOTIDE SEQUENCE [LARGE SCALE GENOMIC DNA]</scope>
    <source>
        <strain evidence="2">ATCC 90039 / CBS 2479 / JCM 2466 / KCTC 7840 / NCYC 2677 / UAMH 7654</strain>
    </source>
</reference>
<name>J6F4Z3_TRIAS</name>
<dbReference type="Gene3D" id="1.25.10.10">
    <property type="entry name" value="Leucine-rich Repeat Variant"/>
    <property type="match status" value="1"/>
</dbReference>
<evidence type="ECO:0000313" key="1">
    <source>
        <dbReference type="EMBL" id="EJT52079.1"/>
    </source>
</evidence>
<sequence>MDIALVQDLSDLAPRLQDGHNNEAGLKEATDLLSKIDARLKEQPQLVTRLGATPLPAILARLLRARPHPQDADESTLDAFFPMIRMNALVASRLSLDNPSNVTKLNDAHWPKIALGIITNAKHLPEENWKKEVVGMYSPLISGLGTLMTSKDADAIIVSLATEENYKDLLKLASTAYTPGDWMPDADYARVRGTIVGCLWEILCALSKHPDFSLSPGMIEEMLPELKFWTTTSDYPAPGNLKELTKEQRLQNLLPEITILHSVSRVLYNFTVHGKVDWTGLAGSDTDLKAMVEFLEKPGPPAWIPQEEWDPSTKEGVDKVVAMAQTNVGQTLLLTIGHVPDASVPAWLKERTEAWLDDPSMTHQGLSALANTIHDGDAAIKVLQQRDLLPRLLKLMTPEQSVQNQHALLGLLRNLSIPKENIPKLGKPVLDGVVAMKPWAQSKDQVEQLQRNAVLTVSHLVTDPELSAELLTNEQALIELMMLLARTRNGTLKAQVVDLLATAINALPAWPEAKNAWRILGSDDGIWVCLILGIDDGRQVPVLLKNSMKAFLHGLTCDGGNRTGDDGEPEGVRVQLERAFARKLGNTGATGVDSVARLIAPPDDVYKIPEEVQNDAVKFVKELGDKRMTDAVEKAVARNKKEGRPVAAAWSA</sequence>
<organism evidence="1 2">
    <name type="scientific">Trichosporon asahii var. asahii (strain ATCC 90039 / CBS 2479 / JCM 2466 / KCTC 7840 / NBRC 103889/ NCYC 2677 / UAMH 7654)</name>
    <name type="common">Yeast</name>
    <dbReference type="NCBI Taxonomy" id="1186058"/>
    <lineage>
        <taxon>Eukaryota</taxon>
        <taxon>Fungi</taxon>
        <taxon>Dikarya</taxon>
        <taxon>Basidiomycota</taxon>
        <taxon>Agaricomycotina</taxon>
        <taxon>Tremellomycetes</taxon>
        <taxon>Trichosporonales</taxon>
        <taxon>Trichosporonaceae</taxon>
        <taxon>Trichosporon</taxon>
    </lineage>
</organism>
<comment type="caution">
    <text evidence="1">The sequence shown here is derived from an EMBL/GenBank/DDBJ whole genome shotgun (WGS) entry which is preliminary data.</text>
</comment>
<dbReference type="InterPro" id="IPR011989">
    <property type="entry name" value="ARM-like"/>
</dbReference>
<proteinExistence type="predicted"/>
<gene>
    <name evidence="1" type="ORF">A1Q1_06679</name>
</gene>
<dbReference type="InterPro" id="IPR016024">
    <property type="entry name" value="ARM-type_fold"/>
</dbReference>
<dbReference type="OrthoDB" id="26149at2759"/>
<dbReference type="VEuPathDB" id="FungiDB:A1Q1_06679"/>
<evidence type="ECO:0000313" key="2">
    <source>
        <dbReference type="Proteomes" id="UP000002748"/>
    </source>
</evidence>
<protein>
    <submittedName>
        <fullName evidence="1">Uncharacterized protein</fullName>
    </submittedName>
</protein>
<dbReference type="GeneID" id="25990191"/>
<dbReference type="AlphaFoldDB" id="J6F4Z3"/>
<dbReference type="KEGG" id="tasa:A1Q1_06679"/>
<dbReference type="RefSeq" id="XP_014183203.1">
    <property type="nucleotide sequence ID" value="XM_014327728.1"/>
</dbReference>
<dbReference type="PANTHER" id="PTHR10957">
    <property type="entry name" value="RAP1 GTPASE-GDP DISSOCIATION STIMULATOR 1"/>
    <property type="match status" value="1"/>
</dbReference>
<accession>J6F4Z3</accession>
<dbReference type="HOGENOM" id="CLU_451424_0_0_1"/>
<dbReference type="GO" id="GO:0005085">
    <property type="term" value="F:guanyl-nucleotide exchange factor activity"/>
    <property type="evidence" value="ECO:0007669"/>
    <property type="project" value="InterPro"/>
</dbReference>